<gene>
    <name evidence="1" type="ORF">KOI35_12625</name>
</gene>
<accession>A0ABS5YLM5</accession>
<organism evidence="1 2">
    <name type="scientific">Paractinoplanes bogorensis</name>
    <dbReference type="NCBI Taxonomy" id="1610840"/>
    <lineage>
        <taxon>Bacteria</taxon>
        <taxon>Bacillati</taxon>
        <taxon>Actinomycetota</taxon>
        <taxon>Actinomycetes</taxon>
        <taxon>Micromonosporales</taxon>
        <taxon>Micromonosporaceae</taxon>
        <taxon>Paractinoplanes</taxon>
    </lineage>
</organism>
<dbReference type="Proteomes" id="UP001519654">
    <property type="component" value="Unassembled WGS sequence"/>
</dbReference>
<proteinExistence type="predicted"/>
<evidence type="ECO:0000313" key="1">
    <source>
        <dbReference type="EMBL" id="MBU2664340.1"/>
    </source>
</evidence>
<reference evidence="1 2" key="1">
    <citation type="submission" date="2021-06" db="EMBL/GenBank/DDBJ databases">
        <title>Actinoplanes lichenicola sp. nov., and Actinoplanes ovalisporus sp. nov., isolated from lichen in Thailand.</title>
        <authorList>
            <person name="Saeng-In P."/>
            <person name="Kanchanasin P."/>
            <person name="Yuki M."/>
            <person name="Kudo T."/>
            <person name="Ohkuma M."/>
            <person name="Phongsopitanun W."/>
            <person name="Tanasupawat S."/>
        </authorList>
    </citation>
    <scope>NUCLEOTIDE SEQUENCE [LARGE SCALE GENOMIC DNA]</scope>
    <source>
        <strain evidence="1 2">NBRC 110975</strain>
    </source>
</reference>
<name>A0ABS5YLM5_9ACTN</name>
<protein>
    <recommendedName>
        <fullName evidence="3">VCBS repeat-containing protein</fullName>
    </recommendedName>
</protein>
<sequence length="717" mass="74316">MRVALAVVVAAVLLAAGGVVAWSLRSPATVAHIVAATGGTIATDDGVSIRFPAGALSADTDVRIAPRPSIDAPDGLTWLAEPVGVSLGDATLKAPATVTLPLREDERGGLIAVVSRDVNRVWSTEGGMVDRAARTITTTTANLAILSAGRAVVSAPDLIAGAGANDAPAADCGTLRSQRWSVRVEGASVRTCVAAGAADRPALMRVVSDRTSGLFAELGRYPPITVSQPNRSSLADTVWRKLAEADRNRTYLPGQGTLDVSLPGNLTTVDFRTRTGPDVSTAEYLVAVMSSAFVPADVTVQAVRCALALPPGQPVPPCVSEAFAATEPAMGTQGWADRADVRGSVLAALPGLPGVVAAVPAEPGGWRVFAQRSPVIPVKALNEPGGAIPAVVVATQQRLYAAATRDALPDLVPPSGLIYANTPLTGPRVTSAVAALVTTPPLRWPCDETSRDGYVYGMADPDLLTYPARLTDLGLTPEDVGVVRQTAAQGKNYRLCIALDGTWTVLTANRPPGEFPAGDAADVATRGCRAGAFVPPDAFCRSLTRADLDGDGRTDSLLLLRRGEQWTARAILAAGRVSDLALPVDDPMVVESLDLDGEPGEEIVVQSGSTVRLLSSTSAGLVRIAVDFETATSLERTAGIGCSDVDGDGRPELIAGSAAFDRDPATGAIVAATTLETRWTWSGKTLQRGDSIQRHLTGAQAIAAAAPPYRDVTCVWR</sequence>
<dbReference type="InterPro" id="IPR028994">
    <property type="entry name" value="Integrin_alpha_N"/>
</dbReference>
<evidence type="ECO:0000313" key="2">
    <source>
        <dbReference type="Proteomes" id="UP001519654"/>
    </source>
</evidence>
<comment type="caution">
    <text evidence="1">The sequence shown here is derived from an EMBL/GenBank/DDBJ whole genome shotgun (WGS) entry which is preliminary data.</text>
</comment>
<dbReference type="RefSeq" id="WP_215786882.1">
    <property type="nucleotide sequence ID" value="NZ_JAHKKG010000004.1"/>
</dbReference>
<dbReference type="EMBL" id="JAHKKG010000004">
    <property type="protein sequence ID" value="MBU2664340.1"/>
    <property type="molecule type" value="Genomic_DNA"/>
</dbReference>
<evidence type="ECO:0008006" key="3">
    <source>
        <dbReference type="Google" id="ProtNLM"/>
    </source>
</evidence>
<keyword evidence="2" id="KW-1185">Reference proteome</keyword>
<dbReference type="SUPFAM" id="SSF69318">
    <property type="entry name" value="Integrin alpha N-terminal domain"/>
    <property type="match status" value="1"/>
</dbReference>